<dbReference type="InterPro" id="IPR000160">
    <property type="entry name" value="GGDEF_dom"/>
</dbReference>
<dbReference type="PROSITE" id="PS50113">
    <property type="entry name" value="PAC"/>
    <property type="match status" value="1"/>
</dbReference>
<keyword evidence="1" id="KW-0472">Membrane</keyword>
<dbReference type="SMART" id="SM00086">
    <property type="entry name" value="PAC"/>
    <property type="match status" value="1"/>
</dbReference>
<dbReference type="InterPro" id="IPR001633">
    <property type="entry name" value="EAL_dom"/>
</dbReference>
<keyword evidence="1" id="KW-1133">Transmembrane helix</keyword>
<dbReference type="PROSITE" id="PS51257">
    <property type="entry name" value="PROKAR_LIPOPROTEIN"/>
    <property type="match status" value="1"/>
</dbReference>
<reference evidence="6 7" key="1">
    <citation type="submission" date="2016-10" db="EMBL/GenBank/DDBJ databases">
        <title>Complete Genome Sequence of Peptococcaceae strain DCMF.</title>
        <authorList>
            <person name="Edwards R.J."/>
            <person name="Holland S.I."/>
            <person name="Deshpande N.P."/>
            <person name="Wong Y.K."/>
            <person name="Ertan H."/>
            <person name="Manefield M."/>
            <person name="Russell T.L."/>
            <person name="Lee M.J."/>
        </authorList>
    </citation>
    <scope>NUCLEOTIDE SEQUENCE [LARGE SCALE GENOMIC DNA]</scope>
    <source>
        <strain evidence="6 7">DCMF</strain>
    </source>
</reference>
<dbReference type="SUPFAM" id="SSF55073">
    <property type="entry name" value="Nucleotide cyclase"/>
    <property type="match status" value="1"/>
</dbReference>
<proteinExistence type="predicted"/>
<dbReference type="InterPro" id="IPR035965">
    <property type="entry name" value="PAS-like_dom_sf"/>
</dbReference>
<dbReference type="InterPro" id="IPR001610">
    <property type="entry name" value="PAC"/>
</dbReference>
<evidence type="ECO:0000259" key="2">
    <source>
        <dbReference type="PROSITE" id="PS50112"/>
    </source>
</evidence>
<dbReference type="PROSITE" id="PS50883">
    <property type="entry name" value="EAL"/>
    <property type="match status" value="1"/>
</dbReference>
<feature type="domain" description="EAL" evidence="4">
    <location>
        <begin position="718"/>
        <end position="971"/>
    </location>
</feature>
<dbReference type="EMBL" id="CP017634">
    <property type="protein sequence ID" value="ATW26625.1"/>
    <property type="molecule type" value="Genomic_DNA"/>
</dbReference>
<dbReference type="InterPro" id="IPR013655">
    <property type="entry name" value="PAS_fold_3"/>
</dbReference>
<dbReference type="KEGG" id="fwa:DCMF_19380"/>
<dbReference type="NCBIfam" id="TIGR00254">
    <property type="entry name" value="GGDEF"/>
    <property type="match status" value="1"/>
</dbReference>
<dbReference type="RefSeq" id="WP_214658740.1">
    <property type="nucleotide sequence ID" value="NZ_CP017634.1"/>
</dbReference>
<dbReference type="InterPro" id="IPR043128">
    <property type="entry name" value="Rev_trsase/Diguanyl_cyclase"/>
</dbReference>
<evidence type="ECO:0000259" key="4">
    <source>
        <dbReference type="PROSITE" id="PS50883"/>
    </source>
</evidence>
<evidence type="ECO:0000259" key="5">
    <source>
        <dbReference type="PROSITE" id="PS50887"/>
    </source>
</evidence>
<gene>
    <name evidence="6" type="ORF">DCMF_19380</name>
</gene>
<dbReference type="InterPro" id="IPR000014">
    <property type="entry name" value="PAS"/>
</dbReference>
<protein>
    <recommendedName>
        <fullName evidence="8">EAL domain-containing protein</fullName>
    </recommendedName>
</protein>
<dbReference type="SMART" id="SM00091">
    <property type="entry name" value="PAS"/>
    <property type="match status" value="1"/>
</dbReference>
<dbReference type="Pfam" id="PF08447">
    <property type="entry name" value="PAS_3"/>
    <property type="match status" value="1"/>
</dbReference>
<dbReference type="AlphaFoldDB" id="A0A3G1KWP6"/>
<dbReference type="SMART" id="SM00267">
    <property type="entry name" value="GGDEF"/>
    <property type="match status" value="1"/>
</dbReference>
<dbReference type="Gene3D" id="3.20.20.450">
    <property type="entry name" value="EAL domain"/>
    <property type="match status" value="1"/>
</dbReference>
<dbReference type="CDD" id="cd01948">
    <property type="entry name" value="EAL"/>
    <property type="match status" value="1"/>
</dbReference>
<organism evidence="6 7">
    <name type="scientific">Formimonas warabiya</name>
    <dbReference type="NCBI Taxonomy" id="1761012"/>
    <lineage>
        <taxon>Bacteria</taxon>
        <taxon>Bacillati</taxon>
        <taxon>Bacillota</taxon>
        <taxon>Clostridia</taxon>
        <taxon>Eubacteriales</taxon>
        <taxon>Peptococcaceae</taxon>
        <taxon>Candidatus Formimonas</taxon>
    </lineage>
</organism>
<dbReference type="Gene3D" id="3.30.450.20">
    <property type="entry name" value="PAS domain"/>
    <property type="match status" value="2"/>
</dbReference>
<dbReference type="InterPro" id="IPR052155">
    <property type="entry name" value="Biofilm_reg_signaling"/>
</dbReference>
<dbReference type="PROSITE" id="PS50112">
    <property type="entry name" value="PAS"/>
    <property type="match status" value="1"/>
</dbReference>
<dbReference type="InterPro" id="IPR035919">
    <property type="entry name" value="EAL_sf"/>
</dbReference>
<feature type="domain" description="GGDEF" evidence="5">
    <location>
        <begin position="576"/>
        <end position="709"/>
    </location>
</feature>
<dbReference type="Pfam" id="PF00990">
    <property type="entry name" value="GGDEF"/>
    <property type="match status" value="1"/>
</dbReference>
<feature type="domain" description="PAC" evidence="3">
    <location>
        <begin position="493"/>
        <end position="545"/>
    </location>
</feature>
<dbReference type="PANTHER" id="PTHR44757:SF2">
    <property type="entry name" value="BIOFILM ARCHITECTURE MAINTENANCE PROTEIN MBAA"/>
    <property type="match status" value="1"/>
</dbReference>
<dbReference type="SUPFAM" id="SSF55785">
    <property type="entry name" value="PYP-like sensor domain (PAS domain)"/>
    <property type="match status" value="1"/>
</dbReference>
<dbReference type="CDD" id="cd00130">
    <property type="entry name" value="PAS"/>
    <property type="match status" value="1"/>
</dbReference>
<name>A0A3G1KWP6_FORW1</name>
<evidence type="ECO:0000256" key="1">
    <source>
        <dbReference type="SAM" id="Phobius"/>
    </source>
</evidence>
<keyword evidence="1" id="KW-0812">Transmembrane</keyword>
<accession>A0A3G1KWP6</accession>
<evidence type="ECO:0000313" key="7">
    <source>
        <dbReference type="Proteomes" id="UP000323521"/>
    </source>
</evidence>
<feature type="transmembrane region" description="Helical" evidence="1">
    <location>
        <begin position="317"/>
        <end position="339"/>
    </location>
</feature>
<dbReference type="SMART" id="SM00052">
    <property type="entry name" value="EAL"/>
    <property type="match status" value="1"/>
</dbReference>
<dbReference type="Gene3D" id="3.30.70.270">
    <property type="match status" value="1"/>
</dbReference>
<feature type="transmembrane region" description="Helical" evidence="1">
    <location>
        <begin position="9"/>
        <end position="35"/>
    </location>
</feature>
<keyword evidence="7" id="KW-1185">Reference proteome</keyword>
<evidence type="ECO:0000313" key="6">
    <source>
        <dbReference type="EMBL" id="ATW26625.1"/>
    </source>
</evidence>
<dbReference type="CDD" id="cd12913">
    <property type="entry name" value="PDC1_MCP_like"/>
    <property type="match status" value="1"/>
</dbReference>
<dbReference type="SUPFAM" id="SSF141868">
    <property type="entry name" value="EAL domain-like"/>
    <property type="match status" value="1"/>
</dbReference>
<dbReference type="InterPro" id="IPR000700">
    <property type="entry name" value="PAS-assoc_C"/>
</dbReference>
<sequence length="972" mass="110912">MKKTKSLRFFLSMFVVIITILASSCIFLITSSIYVQSNKKSIKNLLHVQTAAEASILDYKLISAGKTAVSVADMIETMPVYDEKVIFEKISKKLSHDPLLFGMGVWFEPYQYSKEKKYYGPYMYRDTNNKNIFTWAYSTADYDYLGWDWYRVVFGAKHCSIYFSNLFYDQIMNTYFLTGTAPIMKNQKIIGAASADISLREVAHYVNKIRVGYQGYAFVLTDNGDIIGALPSTGRSDQTAAGAGENADTSKIFHINEVKNREYRTLLDTVIHAKDSGLLELDGNREIASFANIGDTGLKLVLIYPQKELYSSFYNSLQYYIILFVLSVVAIPLFVLFVIKKKIDQPLSKLLQKVNKIIGGDFSRDHILDPVISATNEFGILGNSMIKLSDSLDELVTSLHAQNAELTESRKKIELSEEKYRLIFEATNEGLWDLDLTTNIRVFSERWKEIFGSRLDVPGIERSDKWFNLIHTDDREGLRQLYRDVLAGKTDTMNYEYRIRGRDGGYLWIAQRAKLLRDKNGKPYRLAGAHADISQRKLDEDKIRNLAYYDVLTGLPNRAYFSDEVNCLISNLGKNKKFAVFFMDLDHFKIINDTYGHATGDAVLIAVAQRIQTLMGKKISAARFGGDEFILIIKDIGGKEDLRPVANRVHKIINEPIRIKEDIFYLNVSIGISIYPDDAASLDELLKNADTAMFRGKEEGRNRSEFFHQKMNEMIWEKSELENKLRLGLINQEFRLHYQPLYDVMSEKIIGFEALLRWSTPDLGLVLPDKFIKHIEDTRLIIPLGNWIIKTACQFAGKLADLGYQDLSVSVNVSVLQIMNEDFAAAVMDAIQEANISPKSIHLEITESRLMESYDLCVQNILKLKNEGIRFAIDDFGTGYSSLNYLKDLPVSTIKIDKSFIRDLSFNSNNNLTELIIILAQKMGLEIVAEGVETPEQYHILKTYRCNIVQGYMISKPLPEEDTIKLLIERNQ</sequence>
<dbReference type="Pfam" id="PF22673">
    <property type="entry name" value="MCP-like_PDC_1"/>
    <property type="match status" value="1"/>
</dbReference>
<evidence type="ECO:0000259" key="3">
    <source>
        <dbReference type="PROSITE" id="PS50113"/>
    </source>
</evidence>
<dbReference type="InterPro" id="IPR029787">
    <property type="entry name" value="Nucleotide_cyclase"/>
</dbReference>
<dbReference type="Gene3D" id="6.10.340.10">
    <property type="match status" value="1"/>
</dbReference>
<dbReference type="Proteomes" id="UP000323521">
    <property type="component" value="Chromosome"/>
</dbReference>
<evidence type="ECO:0008006" key="8">
    <source>
        <dbReference type="Google" id="ProtNLM"/>
    </source>
</evidence>
<dbReference type="Pfam" id="PF00563">
    <property type="entry name" value="EAL"/>
    <property type="match status" value="1"/>
</dbReference>
<dbReference type="NCBIfam" id="TIGR00229">
    <property type="entry name" value="sensory_box"/>
    <property type="match status" value="1"/>
</dbReference>
<dbReference type="PROSITE" id="PS50887">
    <property type="entry name" value="GGDEF"/>
    <property type="match status" value="1"/>
</dbReference>
<dbReference type="PANTHER" id="PTHR44757">
    <property type="entry name" value="DIGUANYLATE CYCLASE DGCP"/>
    <property type="match status" value="1"/>
</dbReference>
<dbReference type="CDD" id="cd01949">
    <property type="entry name" value="GGDEF"/>
    <property type="match status" value="1"/>
</dbReference>
<feature type="domain" description="PAS" evidence="2">
    <location>
        <begin position="416"/>
        <end position="489"/>
    </location>
</feature>